<dbReference type="EMBL" id="CP113088">
    <property type="protein sequence ID" value="WAC02659.1"/>
    <property type="molecule type" value="Genomic_DNA"/>
</dbReference>
<dbReference type="KEGG" id="lnu:N7U66_02960"/>
<name>A0A9E8SET8_9FLAO</name>
<reference evidence="1" key="1">
    <citation type="submission" date="2022-11" db="EMBL/GenBank/DDBJ databases">
        <title>Lacinutrix neustonica HL-RS19T sp. nov., isolated from the surface microlayer sample of brackish Lake Shihwa.</title>
        <authorList>
            <person name="Choi J.Y."/>
            <person name="Hwang C.Y."/>
        </authorList>
    </citation>
    <scope>NUCLEOTIDE SEQUENCE</scope>
    <source>
        <strain evidence="1">HL-RS19</strain>
    </source>
</reference>
<keyword evidence="2" id="KW-1185">Reference proteome</keyword>
<dbReference type="AlphaFoldDB" id="A0A9E8SET8"/>
<gene>
    <name evidence="1" type="ORF">N7U66_02960</name>
</gene>
<accession>A0A9E8SET8</accession>
<dbReference type="Proteomes" id="UP001164705">
    <property type="component" value="Chromosome"/>
</dbReference>
<evidence type="ECO:0000313" key="2">
    <source>
        <dbReference type="Proteomes" id="UP001164705"/>
    </source>
</evidence>
<organism evidence="1 2">
    <name type="scientific">Lacinutrix neustonica</name>
    <dbReference type="NCBI Taxonomy" id="2980107"/>
    <lineage>
        <taxon>Bacteria</taxon>
        <taxon>Pseudomonadati</taxon>
        <taxon>Bacteroidota</taxon>
        <taxon>Flavobacteriia</taxon>
        <taxon>Flavobacteriales</taxon>
        <taxon>Flavobacteriaceae</taxon>
        <taxon>Lacinutrix</taxon>
    </lineage>
</organism>
<proteinExistence type="predicted"/>
<protein>
    <submittedName>
        <fullName evidence="1">Uncharacterized protein</fullName>
    </submittedName>
</protein>
<sequence length="477" mass="53846">MFSPEAILAIGDDPQKLFLAIKDAVQKTEGTSTSNVTNVVEKAQNGIEKSNGQKYSEAKVAPALLAALPALMPVIEKALDPKLIEAVGNQPVKLFKAIGDAVLKMDEQEIKHLEAINPGVDTADDIAKMLIGMSINSSMYKEDIIDFKLIKSLNLNFKNTKTVNFKNKQRVLYGKNQRIAIPFEITTSNGRLNKILKKSVIQILIKDAETMALVFRKDIKLVNVDISIDVNEAYLTVEEIKGIPSNKELKLEVSHVRKSNNNENIGVFKSHYIHFIESYIFDRIGEEIGEPIPLNDINVHRNYWHKIWEGGFSQSNRWHVEFDLKYYYLLNTNSQDLSRLETKKSITEDNVESGQEHPGRRKVKAKLKSGTELGMQAINDVLALLNQPVLEASILEVLSKSDLEKVFQQVSRMRLEMKGREGDTSTLWAYPEMSLYKLHLSQIGDVDAYGQVVRLTPIEKVIPKPNFIHFIGTTSER</sequence>
<evidence type="ECO:0000313" key="1">
    <source>
        <dbReference type="EMBL" id="WAC02659.1"/>
    </source>
</evidence>
<dbReference type="RefSeq" id="WP_267677257.1">
    <property type="nucleotide sequence ID" value="NZ_CP113088.1"/>
</dbReference>